<keyword evidence="2 9" id="KW-0813">Transport</keyword>
<protein>
    <recommendedName>
        <fullName evidence="9">TRAP transporter small permease protein</fullName>
    </recommendedName>
</protein>
<feature type="transmembrane region" description="Helical" evidence="9">
    <location>
        <begin position="53"/>
        <end position="71"/>
    </location>
</feature>
<keyword evidence="7 9" id="KW-0472">Membrane</keyword>
<gene>
    <name evidence="11" type="ORF">GHK24_02815</name>
</gene>
<proteinExistence type="inferred from homology"/>
<dbReference type="Pfam" id="PF04290">
    <property type="entry name" value="DctQ"/>
    <property type="match status" value="1"/>
</dbReference>
<evidence type="ECO:0000313" key="11">
    <source>
        <dbReference type="EMBL" id="MQY50712.1"/>
    </source>
</evidence>
<keyword evidence="3" id="KW-1003">Cell membrane</keyword>
<dbReference type="InterPro" id="IPR055348">
    <property type="entry name" value="DctQ"/>
</dbReference>
<feature type="transmembrane region" description="Helical" evidence="9">
    <location>
        <begin position="21"/>
        <end position="41"/>
    </location>
</feature>
<comment type="subunit">
    <text evidence="9">The complex comprises the extracytoplasmic solute receptor protein and the two transmembrane proteins.</text>
</comment>
<organism evidence="11 12">
    <name type="scientific">Rhodocyclus tenuis</name>
    <name type="common">Rhodospirillum tenue</name>
    <dbReference type="NCBI Taxonomy" id="1066"/>
    <lineage>
        <taxon>Bacteria</taxon>
        <taxon>Pseudomonadati</taxon>
        <taxon>Pseudomonadota</taxon>
        <taxon>Betaproteobacteria</taxon>
        <taxon>Rhodocyclales</taxon>
        <taxon>Rhodocyclaceae</taxon>
        <taxon>Rhodocyclus</taxon>
    </lineage>
</organism>
<feature type="transmembrane region" description="Helical" evidence="9">
    <location>
        <begin position="136"/>
        <end position="158"/>
    </location>
</feature>
<dbReference type="GO" id="GO:0005886">
    <property type="term" value="C:plasma membrane"/>
    <property type="evidence" value="ECO:0007669"/>
    <property type="project" value="UniProtKB-SubCell"/>
</dbReference>
<dbReference type="GO" id="GO:0022857">
    <property type="term" value="F:transmembrane transporter activity"/>
    <property type="evidence" value="ECO:0007669"/>
    <property type="project" value="UniProtKB-UniRule"/>
</dbReference>
<evidence type="ECO:0000256" key="9">
    <source>
        <dbReference type="RuleBase" id="RU369079"/>
    </source>
</evidence>
<dbReference type="AlphaFoldDB" id="A0A6L5JV72"/>
<evidence type="ECO:0000256" key="4">
    <source>
        <dbReference type="ARBA" id="ARBA00022519"/>
    </source>
</evidence>
<evidence type="ECO:0000256" key="2">
    <source>
        <dbReference type="ARBA" id="ARBA00022448"/>
    </source>
</evidence>
<comment type="subcellular location">
    <subcellularLocation>
        <location evidence="1 9">Cell inner membrane</location>
        <topology evidence="1 9">Multi-pass membrane protein</topology>
    </subcellularLocation>
</comment>
<evidence type="ECO:0000259" key="10">
    <source>
        <dbReference type="Pfam" id="PF04290"/>
    </source>
</evidence>
<evidence type="ECO:0000256" key="3">
    <source>
        <dbReference type="ARBA" id="ARBA00022475"/>
    </source>
</evidence>
<keyword evidence="5 9" id="KW-0812">Transmembrane</keyword>
<keyword evidence="4 9" id="KW-0997">Cell inner membrane</keyword>
<evidence type="ECO:0000256" key="6">
    <source>
        <dbReference type="ARBA" id="ARBA00022989"/>
    </source>
</evidence>
<sequence>MEALLTFSRLIDALTERIGKATTWLVMIVALISAGNASMRYSINWSSNALLEIQWYLFSAIFLLCAGYTLMKNEHVRIDIISGRLSAQSRAWIDIFGFVFFFFPMVYLFVSLGWPFFMMSFSGGEMSSNAGGLIRWPVKILLPVGFALLALQGVSELIKRVAFLRGLIADPTEKEGISAEEQLAAEIAATARGERV</sequence>
<evidence type="ECO:0000256" key="8">
    <source>
        <dbReference type="ARBA" id="ARBA00038436"/>
    </source>
</evidence>
<feature type="transmembrane region" description="Helical" evidence="9">
    <location>
        <begin position="92"/>
        <end position="116"/>
    </location>
</feature>
<reference evidence="11 12" key="1">
    <citation type="submission" date="2019-10" db="EMBL/GenBank/DDBJ databases">
        <title>Whole-genome sequence of the purple nonsulfur photosynthetic bacterium Rhodocyclus tenuis.</title>
        <authorList>
            <person name="Kyndt J.A."/>
            <person name="Meyer T.E."/>
        </authorList>
    </citation>
    <scope>NUCLEOTIDE SEQUENCE [LARGE SCALE GENOMIC DNA]</scope>
    <source>
        <strain evidence="11 12">DSM 110</strain>
    </source>
</reference>
<feature type="domain" description="Tripartite ATP-independent periplasmic transporters DctQ component" evidence="10">
    <location>
        <begin position="31"/>
        <end position="161"/>
    </location>
</feature>
<accession>A0A6L5JV72</accession>
<dbReference type="EMBL" id="WIXJ01000001">
    <property type="protein sequence ID" value="MQY50712.1"/>
    <property type="molecule type" value="Genomic_DNA"/>
</dbReference>
<evidence type="ECO:0000256" key="1">
    <source>
        <dbReference type="ARBA" id="ARBA00004429"/>
    </source>
</evidence>
<keyword evidence="6 9" id="KW-1133">Transmembrane helix</keyword>
<comment type="caution">
    <text evidence="11">The sequence shown here is derived from an EMBL/GenBank/DDBJ whole genome shotgun (WGS) entry which is preliminary data.</text>
</comment>
<comment type="function">
    <text evidence="9">Part of the tripartite ATP-independent periplasmic (TRAP) transport system.</text>
</comment>
<dbReference type="InterPro" id="IPR007387">
    <property type="entry name" value="TRAP_DctQ"/>
</dbReference>
<name>A0A6L5JV72_RHOTE</name>
<evidence type="ECO:0000256" key="5">
    <source>
        <dbReference type="ARBA" id="ARBA00022692"/>
    </source>
</evidence>
<dbReference type="PANTHER" id="PTHR35011:SF4">
    <property type="entry name" value="SLL1102 PROTEIN"/>
    <property type="match status" value="1"/>
</dbReference>
<dbReference type="PANTHER" id="PTHR35011">
    <property type="entry name" value="2,3-DIKETO-L-GULONATE TRAP TRANSPORTER SMALL PERMEASE PROTEIN YIAM"/>
    <property type="match status" value="1"/>
</dbReference>
<evidence type="ECO:0000313" key="12">
    <source>
        <dbReference type="Proteomes" id="UP000480275"/>
    </source>
</evidence>
<comment type="similarity">
    <text evidence="8 9">Belongs to the TRAP transporter small permease family.</text>
</comment>
<evidence type="ECO:0000256" key="7">
    <source>
        <dbReference type="ARBA" id="ARBA00023136"/>
    </source>
</evidence>
<dbReference type="Proteomes" id="UP000480275">
    <property type="component" value="Unassembled WGS sequence"/>
</dbReference>